<dbReference type="RefSeq" id="WP_150902410.1">
    <property type="nucleotide sequence ID" value="NZ_VTWT01000001.1"/>
</dbReference>
<accession>A0A5N1J678</accession>
<gene>
    <name evidence="1" type="ORF">F0P94_02510</name>
</gene>
<keyword evidence="2" id="KW-1185">Reference proteome</keyword>
<dbReference type="Proteomes" id="UP000326570">
    <property type="component" value="Unassembled WGS sequence"/>
</dbReference>
<keyword evidence="1" id="KW-0808">Transferase</keyword>
<dbReference type="CDD" id="cd02440">
    <property type="entry name" value="AdoMet_MTases"/>
    <property type="match status" value="1"/>
</dbReference>
<name>A0A5N1J678_9BACT</name>
<evidence type="ECO:0000313" key="2">
    <source>
        <dbReference type="Proteomes" id="UP000326570"/>
    </source>
</evidence>
<dbReference type="Pfam" id="PF13578">
    <property type="entry name" value="Methyltransf_24"/>
    <property type="match status" value="1"/>
</dbReference>
<dbReference type="InterPro" id="IPR029063">
    <property type="entry name" value="SAM-dependent_MTases_sf"/>
</dbReference>
<reference evidence="1 2" key="1">
    <citation type="submission" date="2019-09" db="EMBL/GenBank/DDBJ databases">
        <title>Genome sequence of Adhaeribacter sp. M2.</title>
        <authorList>
            <person name="Srinivasan S."/>
        </authorList>
    </citation>
    <scope>NUCLEOTIDE SEQUENCE [LARGE SCALE GENOMIC DNA]</scope>
    <source>
        <strain evidence="1 2">M2</strain>
    </source>
</reference>
<protein>
    <submittedName>
        <fullName evidence="1">Class I SAM-dependent methyltransferase</fullName>
    </submittedName>
</protein>
<dbReference type="EMBL" id="VTWT01000001">
    <property type="protein sequence ID" value="KAA9346214.1"/>
    <property type="molecule type" value="Genomic_DNA"/>
</dbReference>
<evidence type="ECO:0000313" key="1">
    <source>
        <dbReference type="EMBL" id="KAA9346214.1"/>
    </source>
</evidence>
<dbReference type="GO" id="GO:0032259">
    <property type="term" value="P:methylation"/>
    <property type="evidence" value="ECO:0007669"/>
    <property type="project" value="UniProtKB-KW"/>
</dbReference>
<dbReference type="Gene3D" id="3.40.50.150">
    <property type="entry name" value="Vaccinia Virus protein VP39"/>
    <property type="match status" value="1"/>
</dbReference>
<organism evidence="1 2">
    <name type="scientific">Adhaeribacter soli</name>
    <dbReference type="NCBI Taxonomy" id="2607655"/>
    <lineage>
        <taxon>Bacteria</taxon>
        <taxon>Pseudomonadati</taxon>
        <taxon>Bacteroidota</taxon>
        <taxon>Cytophagia</taxon>
        <taxon>Cytophagales</taxon>
        <taxon>Hymenobacteraceae</taxon>
        <taxon>Adhaeribacter</taxon>
    </lineage>
</organism>
<dbReference type="AlphaFoldDB" id="A0A5N1J678"/>
<sequence length="261" mass="30269">MIPFRLALRFAQYRLRSTRLHGIHSPFVFDLQHNVILHRGQYHAFLLIEDLRANLLDDDREISVKDFGAGSRTNAGSVRKIKDIAKTAAKPAKYAQLLFRLVNRFAPETIFELGTSLGLTTAYLASARRNTTVYSFEGCPETAKIAADNLRQLKLGNVQLIEGNLDETLTEQLKKVEKLDFVYFDGNHRYEPTMRYFRQCLAKAHEESVFIIDDIYWSPEMERAWKEISAMPEVTVSLDLFQIGIVFFRKSQVKEYFTIWY</sequence>
<dbReference type="SUPFAM" id="SSF53335">
    <property type="entry name" value="S-adenosyl-L-methionine-dependent methyltransferases"/>
    <property type="match status" value="1"/>
</dbReference>
<comment type="caution">
    <text evidence="1">The sequence shown here is derived from an EMBL/GenBank/DDBJ whole genome shotgun (WGS) entry which is preliminary data.</text>
</comment>
<dbReference type="GO" id="GO:0008168">
    <property type="term" value="F:methyltransferase activity"/>
    <property type="evidence" value="ECO:0007669"/>
    <property type="project" value="UniProtKB-KW"/>
</dbReference>
<keyword evidence="1" id="KW-0489">Methyltransferase</keyword>
<proteinExistence type="predicted"/>